<protein>
    <recommendedName>
        <fullName evidence="4">Transposase</fullName>
    </recommendedName>
</protein>
<comment type="caution">
    <text evidence="2">The sequence shown here is derived from an EMBL/GenBank/DDBJ whole genome shotgun (WGS) entry which is preliminary data.</text>
</comment>
<reference evidence="2" key="1">
    <citation type="submission" date="2023-02" db="EMBL/GenBank/DDBJ databases">
        <title>Genome of toxic invasive species Heracleum sosnowskyi carries increased number of genes despite the absence of recent whole-genome duplications.</title>
        <authorList>
            <person name="Schelkunov M."/>
            <person name="Shtratnikova V."/>
            <person name="Makarenko M."/>
            <person name="Klepikova A."/>
            <person name="Omelchenko D."/>
            <person name="Novikova G."/>
            <person name="Obukhova E."/>
            <person name="Bogdanov V."/>
            <person name="Penin A."/>
            <person name="Logacheva M."/>
        </authorList>
    </citation>
    <scope>NUCLEOTIDE SEQUENCE</scope>
    <source>
        <strain evidence="2">Hsosn_3</strain>
        <tissue evidence="2">Leaf</tissue>
    </source>
</reference>
<evidence type="ECO:0000256" key="1">
    <source>
        <dbReference type="SAM" id="MobiDB-lite"/>
    </source>
</evidence>
<dbReference type="PANTHER" id="PTHR31973:SF189">
    <property type="entry name" value="TRANSPOSASE, MUDR, PLANT, MULE TRANSPOSASE DOMAIN PROTEIN-RELATED"/>
    <property type="match status" value="1"/>
</dbReference>
<name>A0AAD8HLT1_9APIA</name>
<organism evidence="2 3">
    <name type="scientific">Heracleum sosnowskyi</name>
    <dbReference type="NCBI Taxonomy" id="360622"/>
    <lineage>
        <taxon>Eukaryota</taxon>
        <taxon>Viridiplantae</taxon>
        <taxon>Streptophyta</taxon>
        <taxon>Embryophyta</taxon>
        <taxon>Tracheophyta</taxon>
        <taxon>Spermatophyta</taxon>
        <taxon>Magnoliopsida</taxon>
        <taxon>eudicotyledons</taxon>
        <taxon>Gunneridae</taxon>
        <taxon>Pentapetalae</taxon>
        <taxon>asterids</taxon>
        <taxon>campanulids</taxon>
        <taxon>Apiales</taxon>
        <taxon>Apiaceae</taxon>
        <taxon>Apioideae</taxon>
        <taxon>apioid superclade</taxon>
        <taxon>Tordylieae</taxon>
        <taxon>Tordyliinae</taxon>
        <taxon>Heracleum</taxon>
    </lineage>
</organism>
<dbReference type="Proteomes" id="UP001237642">
    <property type="component" value="Unassembled WGS sequence"/>
</dbReference>
<dbReference type="EMBL" id="JAUIZM010000008">
    <property type="protein sequence ID" value="KAK1368547.1"/>
    <property type="molecule type" value="Genomic_DNA"/>
</dbReference>
<dbReference type="PANTHER" id="PTHR31973">
    <property type="entry name" value="POLYPROTEIN, PUTATIVE-RELATED"/>
    <property type="match status" value="1"/>
</dbReference>
<evidence type="ECO:0000313" key="3">
    <source>
        <dbReference type="Proteomes" id="UP001237642"/>
    </source>
</evidence>
<gene>
    <name evidence="2" type="ORF">POM88_034639</name>
</gene>
<feature type="compositionally biased region" description="Basic and acidic residues" evidence="1">
    <location>
        <begin position="44"/>
        <end position="71"/>
    </location>
</feature>
<feature type="region of interest" description="Disordered" evidence="1">
    <location>
        <begin position="445"/>
        <end position="482"/>
    </location>
</feature>
<feature type="region of interest" description="Disordered" evidence="1">
    <location>
        <begin position="138"/>
        <end position="162"/>
    </location>
</feature>
<feature type="region of interest" description="Disordered" evidence="1">
    <location>
        <begin position="399"/>
        <end position="423"/>
    </location>
</feature>
<feature type="compositionally biased region" description="Polar residues" evidence="1">
    <location>
        <begin position="400"/>
        <end position="413"/>
    </location>
</feature>
<evidence type="ECO:0008006" key="4">
    <source>
        <dbReference type="Google" id="ProtNLM"/>
    </source>
</evidence>
<accession>A0AAD8HLT1</accession>
<feature type="compositionally biased region" description="Polar residues" evidence="1">
    <location>
        <begin position="373"/>
        <end position="385"/>
    </location>
</feature>
<feature type="region of interest" description="Disordered" evidence="1">
    <location>
        <begin position="365"/>
        <end position="385"/>
    </location>
</feature>
<keyword evidence="3" id="KW-1185">Reference proteome</keyword>
<evidence type="ECO:0000313" key="2">
    <source>
        <dbReference type="EMBL" id="KAK1368547.1"/>
    </source>
</evidence>
<sequence>MDTGQTGAGIIDQNHGPISYVALLKDIIGDVHTTGRVVEEEIWREKSPTRREEDSPPPREEESVVRSHETLPDNYFDDDTMDSDEDIIDRNYLTDDDELVEARECVTQFKLNKSKMVVDRTPELKNQFIEEDCERLSDDSNSSYSVVSSENSDDDHTTRRKSKFVSFEEKTEKIFFCLGMKFTGPAQLKDAITKYALQERRAVKLVRNTKRYNSTDQQKGLLDVVCDILPSAEHRCCARHLYANLRKKHGRSELLQRQFWACAKSANMPDFEANMMELKKLSPRGFEDILHTHPKHWCKAYFTTEVKCDIVDNNLIEAFNGKIIEARTKNVISMFEDIRKLVMRRLPLIESWLIVGLTGHNKKGCPTMKNAKDQSGANVARDQSTGKNFCHRRIKEPIKVSTTSREGQSQGSVQLRDEPEPSFMTNRTQGFKKWGKQFITSSQLKAQVNKKKRDQSSATVGVTQKKKKNKVRGYIATHESTI</sequence>
<dbReference type="AlphaFoldDB" id="A0AAD8HLT1"/>
<proteinExistence type="predicted"/>
<feature type="compositionally biased region" description="Low complexity" evidence="1">
    <location>
        <begin position="139"/>
        <end position="150"/>
    </location>
</feature>
<reference evidence="2" key="2">
    <citation type="submission" date="2023-05" db="EMBL/GenBank/DDBJ databases">
        <authorList>
            <person name="Schelkunov M.I."/>
        </authorList>
    </citation>
    <scope>NUCLEOTIDE SEQUENCE</scope>
    <source>
        <strain evidence="2">Hsosn_3</strain>
        <tissue evidence="2">Leaf</tissue>
    </source>
</reference>
<feature type="region of interest" description="Disordered" evidence="1">
    <location>
        <begin position="44"/>
        <end position="83"/>
    </location>
</feature>